<evidence type="ECO:0000313" key="2">
    <source>
        <dbReference type="EMBL" id="SFD80170.1"/>
    </source>
</evidence>
<feature type="signal peptide" evidence="1">
    <location>
        <begin position="1"/>
        <end position="23"/>
    </location>
</feature>
<dbReference type="STRING" id="1123397.SAMN05660831_02323"/>
<sequence length="252" mass="26777">MKPLHLAAAALAGGLLPLGNALAAGEVNASLGYARVQDVAEGSGPLMGVHGAWDFGDGTAFGRLEGRLLGGNVDRDFDDGAGESDPVAEAEFRALIGTRLEGGVGLYTGIGYRQFDAEYTSRPDEYFTADTGGSDPREEYTSSLRTAYVPVGLVGEGRLEGGWEVRTRLEAAMPVITRERVEGFEDGTETFDRTGGVGGRLAITFRRDRLGITPYVRAFDLPKADAETVNSQDLAPDDHYSVVAGIRLGLVF</sequence>
<reference evidence="2 3" key="1">
    <citation type="submission" date="2016-10" db="EMBL/GenBank/DDBJ databases">
        <authorList>
            <person name="de Groot N.N."/>
        </authorList>
    </citation>
    <scope>NUCLEOTIDE SEQUENCE [LARGE SCALE GENOMIC DNA]</scope>
    <source>
        <strain evidence="2 3">HL3</strain>
    </source>
</reference>
<feature type="chain" id="PRO_5011600602" description="Outer membrane protein beta-barrel domain-containing protein" evidence="1">
    <location>
        <begin position="24"/>
        <end position="252"/>
    </location>
</feature>
<name>A0A1I1VI72_9GAMM</name>
<protein>
    <recommendedName>
        <fullName evidence="4">Outer membrane protein beta-barrel domain-containing protein</fullName>
    </recommendedName>
</protein>
<evidence type="ECO:0000256" key="1">
    <source>
        <dbReference type="SAM" id="SignalP"/>
    </source>
</evidence>
<dbReference type="Proteomes" id="UP000198611">
    <property type="component" value="Unassembled WGS sequence"/>
</dbReference>
<evidence type="ECO:0008006" key="4">
    <source>
        <dbReference type="Google" id="ProtNLM"/>
    </source>
</evidence>
<accession>A0A1I1VI72</accession>
<gene>
    <name evidence="2" type="ORF">SAMN05660831_02323</name>
</gene>
<proteinExistence type="predicted"/>
<keyword evidence="1" id="KW-0732">Signal</keyword>
<evidence type="ECO:0000313" key="3">
    <source>
        <dbReference type="Proteomes" id="UP000198611"/>
    </source>
</evidence>
<dbReference type="RefSeq" id="WP_093428940.1">
    <property type="nucleotide sequence ID" value="NZ_FOMJ01000009.1"/>
</dbReference>
<dbReference type="AlphaFoldDB" id="A0A1I1VI72"/>
<dbReference type="EMBL" id="FOMJ01000009">
    <property type="protein sequence ID" value="SFD80170.1"/>
    <property type="molecule type" value="Genomic_DNA"/>
</dbReference>
<keyword evidence="3" id="KW-1185">Reference proteome</keyword>
<organism evidence="2 3">
    <name type="scientific">Thiohalospira halophila DSM 15071</name>
    <dbReference type="NCBI Taxonomy" id="1123397"/>
    <lineage>
        <taxon>Bacteria</taxon>
        <taxon>Pseudomonadati</taxon>
        <taxon>Pseudomonadota</taxon>
        <taxon>Gammaproteobacteria</taxon>
        <taxon>Thiohalospirales</taxon>
        <taxon>Thiohalospiraceae</taxon>
        <taxon>Thiohalospira</taxon>
    </lineage>
</organism>